<dbReference type="AlphaFoldDB" id="A0A917Z5A7"/>
<comment type="caution">
    <text evidence="3">The sequence shown here is derived from an EMBL/GenBank/DDBJ whole genome shotgun (WGS) entry which is preliminary data.</text>
</comment>
<reference evidence="3" key="2">
    <citation type="submission" date="2020-09" db="EMBL/GenBank/DDBJ databases">
        <authorList>
            <person name="Sun Q."/>
            <person name="Zhou Y."/>
        </authorList>
    </citation>
    <scope>NUCLEOTIDE SEQUENCE</scope>
    <source>
        <strain evidence="3">CGMCC 1.7086</strain>
    </source>
</reference>
<comment type="similarity">
    <text evidence="1">Belongs to the UPF0162 family.</text>
</comment>
<dbReference type="InterPro" id="IPR032698">
    <property type="entry name" value="SirB1_N"/>
</dbReference>
<gene>
    <name evidence="3" type="ORF">GCM10010982_37000</name>
</gene>
<protein>
    <recommendedName>
        <fullName evidence="2">Protein SirB1 N-terminal domain-containing protein</fullName>
    </recommendedName>
</protein>
<organism evidence="3 4">
    <name type="scientific">Bowmanella pacifica</name>
    <dbReference type="NCBI Taxonomy" id="502051"/>
    <lineage>
        <taxon>Bacteria</taxon>
        <taxon>Pseudomonadati</taxon>
        <taxon>Pseudomonadota</taxon>
        <taxon>Gammaproteobacteria</taxon>
        <taxon>Alteromonadales</taxon>
        <taxon>Alteromonadaceae</taxon>
        <taxon>Bowmanella</taxon>
    </lineage>
</organism>
<dbReference type="RefSeq" id="WP_188698808.1">
    <property type="nucleotide sequence ID" value="NZ_BMLS01000008.1"/>
</dbReference>
<reference evidence="3" key="1">
    <citation type="journal article" date="2014" name="Int. J. Syst. Evol. Microbiol.">
        <title>Complete genome sequence of Corynebacterium casei LMG S-19264T (=DSM 44701T), isolated from a smear-ripened cheese.</title>
        <authorList>
            <consortium name="US DOE Joint Genome Institute (JGI-PGF)"/>
            <person name="Walter F."/>
            <person name="Albersmeier A."/>
            <person name="Kalinowski J."/>
            <person name="Ruckert C."/>
        </authorList>
    </citation>
    <scope>NUCLEOTIDE SEQUENCE</scope>
    <source>
        <strain evidence="3">CGMCC 1.7086</strain>
    </source>
</reference>
<dbReference type="SUPFAM" id="SSF48452">
    <property type="entry name" value="TPR-like"/>
    <property type="match status" value="1"/>
</dbReference>
<name>A0A917Z5A7_9ALTE</name>
<dbReference type="Pfam" id="PF13371">
    <property type="entry name" value="TPR_9"/>
    <property type="match status" value="1"/>
</dbReference>
<dbReference type="InterPro" id="IPR011990">
    <property type="entry name" value="TPR-like_helical_dom_sf"/>
</dbReference>
<feature type="domain" description="Protein SirB1 N-terminal" evidence="2">
    <location>
        <begin position="33"/>
        <end position="187"/>
    </location>
</feature>
<dbReference type="Proteomes" id="UP000606935">
    <property type="component" value="Unassembled WGS sequence"/>
</dbReference>
<keyword evidence="4" id="KW-1185">Reference proteome</keyword>
<evidence type="ECO:0000313" key="4">
    <source>
        <dbReference type="Proteomes" id="UP000606935"/>
    </source>
</evidence>
<dbReference type="Pfam" id="PF13369">
    <property type="entry name" value="Transglut_core2"/>
    <property type="match status" value="1"/>
</dbReference>
<evidence type="ECO:0000256" key="1">
    <source>
        <dbReference type="ARBA" id="ARBA00007100"/>
    </source>
</evidence>
<sequence length="272" mass="31120">MSSLLSRIEQAEPLCAALMLGQLFGPVDVDASLNQLEAWAAMGRQRLDGEAEPFAAYVRFFYTELAFGPGHDLFASDMVRMDKVIAYRTGGCICLALLFCHLGKLLGFDLQGVNLPGHFLIRLRLASGRLQFYDPLTGKLLDWVQLESQCQALLSDFHHDDEEDEEALPWLRWLEPASQEDIVTRLLLNLKSAFMYELKFEQAWQASDMLVQLHPDDPYERRDRGFLLQQLDCHNGALADYRYYISQCPQDPAAMLLKLQLKHYLREPAILH</sequence>
<evidence type="ECO:0000313" key="3">
    <source>
        <dbReference type="EMBL" id="GGO74358.1"/>
    </source>
</evidence>
<evidence type="ECO:0000259" key="2">
    <source>
        <dbReference type="Pfam" id="PF13369"/>
    </source>
</evidence>
<dbReference type="EMBL" id="BMLS01000008">
    <property type="protein sequence ID" value="GGO74358.1"/>
    <property type="molecule type" value="Genomic_DNA"/>
</dbReference>
<dbReference type="Gene3D" id="1.25.40.10">
    <property type="entry name" value="Tetratricopeptide repeat domain"/>
    <property type="match status" value="1"/>
</dbReference>
<proteinExistence type="inferred from homology"/>
<accession>A0A917Z5A7</accession>